<feature type="domain" description="Peptidase M48" evidence="8">
    <location>
        <begin position="156"/>
        <end position="339"/>
    </location>
</feature>
<evidence type="ECO:0000259" key="8">
    <source>
        <dbReference type="Pfam" id="PF01435"/>
    </source>
</evidence>
<evidence type="ECO:0000256" key="1">
    <source>
        <dbReference type="ARBA" id="ARBA00022670"/>
    </source>
</evidence>
<keyword evidence="2" id="KW-0479">Metal-binding</keyword>
<keyword evidence="7" id="KW-1133">Transmembrane helix</keyword>
<protein>
    <submittedName>
        <fullName evidence="9">M48 family metallopeptidase</fullName>
    </submittedName>
</protein>
<keyword evidence="10" id="KW-1185">Reference proteome</keyword>
<comment type="cofactor">
    <cofactor evidence="6">
        <name>Zn(2+)</name>
        <dbReference type="ChEBI" id="CHEBI:29105"/>
    </cofactor>
    <text evidence="6">Binds 1 zinc ion per subunit.</text>
</comment>
<evidence type="ECO:0000313" key="10">
    <source>
        <dbReference type="Proteomes" id="UP001447008"/>
    </source>
</evidence>
<dbReference type="PANTHER" id="PTHR22726:SF24">
    <property type="entry name" value="M48 FAMILY METALLOPEPTIDASE"/>
    <property type="match status" value="1"/>
</dbReference>
<evidence type="ECO:0000256" key="6">
    <source>
        <dbReference type="RuleBase" id="RU003983"/>
    </source>
</evidence>
<proteinExistence type="inferred from homology"/>
<keyword evidence="7" id="KW-0472">Membrane</keyword>
<dbReference type="PANTHER" id="PTHR22726">
    <property type="entry name" value="METALLOENDOPEPTIDASE OMA1"/>
    <property type="match status" value="1"/>
</dbReference>
<keyword evidence="1 6" id="KW-0645">Protease</keyword>
<dbReference type="InterPro" id="IPR051156">
    <property type="entry name" value="Mito/Outer_Membr_Metalloprot"/>
</dbReference>
<evidence type="ECO:0000256" key="4">
    <source>
        <dbReference type="ARBA" id="ARBA00022833"/>
    </source>
</evidence>
<sequence length="341" mass="37989">MQVTGYYYLRNQSHSTEVTLWLTQDNRCEQVRIYNGDELLVQFDEYRQGQQLSGLPVELVFIDGSRFVPHSASHRWPSESTWDRLLERIEKHKTAVLGCVIASAVLAWLLFFKVIPASAAVVARSLPDSVVHAASEQTLAALEYVYLEPTNLDAAQQTHIRTLWQRHIAQIDDAPEHLVLHFYSAPEIGANAFALPDGQVVLTDELALILKDNDTALLAVLLHEIGHVHHQHGLTLAAQSAGSSVTLALMFGDLEGFAEIIMGTGSALIQQQFSRDMERQADTFALEQLSQLGYHRSAFAEAMQALAQAHGMDEKEQGSLWDYLSSHPAISERIENAHKTD</sequence>
<gene>
    <name evidence="9" type="ORF">WCN91_08410</name>
</gene>
<comment type="similarity">
    <text evidence="6">Belongs to the peptidase M48 family.</text>
</comment>
<dbReference type="Gene3D" id="3.30.2010.10">
    <property type="entry name" value="Metalloproteases ('zincins'), catalytic domain"/>
    <property type="match status" value="1"/>
</dbReference>
<evidence type="ECO:0000256" key="2">
    <source>
        <dbReference type="ARBA" id="ARBA00022723"/>
    </source>
</evidence>
<dbReference type="Pfam" id="PF01435">
    <property type="entry name" value="Peptidase_M48"/>
    <property type="match status" value="1"/>
</dbReference>
<evidence type="ECO:0000313" key="9">
    <source>
        <dbReference type="EMBL" id="MEM0515447.1"/>
    </source>
</evidence>
<dbReference type="Proteomes" id="UP001447008">
    <property type="component" value="Unassembled WGS sequence"/>
</dbReference>
<accession>A0ABU9MVZ2</accession>
<keyword evidence="5 6" id="KW-0482">Metalloprotease</keyword>
<evidence type="ECO:0000256" key="5">
    <source>
        <dbReference type="ARBA" id="ARBA00023049"/>
    </source>
</evidence>
<keyword evidence="7" id="KW-0812">Transmembrane</keyword>
<keyword evidence="4 6" id="KW-0862">Zinc</keyword>
<dbReference type="CDD" id="cd07332">
    <property type="entry name" value="M48C_Oma1_like"/>
    <property type="match status" value="1"/>
</dbReference>
<dbReference type="InterPro" id="IPR001915">
    <property type="entry name" value="Peptidase_M48"/>
</dbReference>
<reference evidence="9 10" key="1">
    <citation type="submission" date="2024-03" db="EMBL/GenBank/DDBJ databases">
        <title>Pseudoalteromonas qingdaonensis sp. nov., isolated from the intestines of marine benthic organisms.</title>
        <authorList>
            <person name="Lin X."/>
            <person name="Fang S."/>
            <person name="Hu X."/>
        </authorList>
    </citation>
    <scope>NUCLEOTIDE SEQUENCE [LARGE SCALE GENOMIC DNA]</scope>
    <source>
        <strain evidence="9 10">YIC-827</strain>
    </source>
</reference>
<comment type="caution">
    <text evidence="9">The sequence shown here is derived from an EMBL/GenBank/DDBJ whole genome shotgun (WGS) entry which is preliminary data.</text>
</comment>
<name>A0ABU9MVZ2_9GAMM</name>
<organism evidence="9 10">
    <name type="scientific">Pseudoalteromonas qingdaonensis</name>
    <dbReference type="NCBI Taxonomy" id="3131913"/>
    <lineage>
        <taxon>Bacteria</taxon>
        <taxon>Pseudomonadati</taxon>
        <taxon>Pseudomonadota</taxon>
        <taxon>Gammaproteobacteria</taxon>
        <taxon>Alteromonadales</taxon>
        <taxon>Pseudoalteromonadaceae</taxon>
        <taxon>Pseudoalteromonas</taxon>
    </lineage>
</organism>
<evidence type="ECO:0000256" key="3">
    <source>
        <dbReference type="ARBA" id="ARBA00022801"/>
    </source>
</evidence>
<feature type="transmembrane region" description="Helical" evidence="7">
    <location>
        <begin position="94"/>
        <end position="115"/>
    </location>
</feature>
<dbReference type="EMBL" id="JBCGCU010000007">
    <property type="protein sequence ID" value="MEM0515447.1"/>
    <property type="molecule type" value="Genomic_DNA"/>
</dbReference>
<keyword evidence="3 6" id="KW-0378">Hydrolase</keyword>
<dbReference type="RefSeq" id="WP_342678080.1">
    <property type="nucleotide sequence ID" value="NZ_JBCGCU010000007.1"/>
</dbReference>
<evidence type="ECO:0000256" key="7">
    <source>
        <dbReference type="SAM" id="Phobius"/>
    </source>
</evidence>